<gene>
    <name evidence="2" type="ORF">HGB38_13175</name>
</gene>
<proteinExistence type="predicted"/>
<dbReference type="InterPro" id="IPR029058">
    <property type="entry name" value="AB_hydrolase_fold"/>
</dbReference>
<dbReference type="Pfam" id="PF00561">
    <property type="entry name" value="Abhydrolase_1"/>
    <property type="match status" value="1"/>
</dbReference>
<keyword evidence="2" id="KW-0378">Hydrolase</keyword>
<protein>
    <submittedName>
        <fullName evidence="2">Alpha/beta hydrolase</fullName>
    </submittedName>
</protein>
<dbReference type="PANTHER" id="PTHR43433:SF5">
    <property type="entry name" value="AB HYDROLASE-1 DOMAIN-CONTAINING PROTEIN"/>
    <property type="match status" value="1"/>
</dbReference>
<accession>A0A7X6L3N0</accession>
<dbReference type="PANTHER" id="PTHR43433">
    <property type="entry name" value="HYDROLASE, ALPHA/BETA FOLD FAMILY PROTEIN"/>
    <property type="match status" value="1"/>
</dbReference>
<dbReference type="RefSeq" id="WP_062968152.1">
    <property type="nucleotide sequence ID" value="NZ_JAAXOS010000006.1"/>
</dbReference>
<organism evidence="2 3">
    <name type="scientific">Nocardia gamkensis</name>
    <dbReference type="NCBI Taxonomy" id="352869"/>
    <lineage>
        <taxon>Bacteria</taxon>
        <taxon>Bacillati</taxon>
        <taxon>Actinomycetota</taxon>
        <taxon>Actinomycetes</taxon>
        <taxon>Mycobacteriales</taxon>
        <taxon>Nocardiaceae</taxon>
        <taxon>Nocardia</taxon>
    </lineage>
</organism>
<dbReference type="Proteomes" id="UP000540698">
    <property type="component" value="Unassembled WGS sequence"/>
</dbReference>
<dbReference type="GO" id="GO:0016787">
    <property type="term" value="F:hydrolase activity"/>
    <property type="evidence" value="ECO:0007669"/>
    <property type="project" value="UniProtKB-KW"/>
</dbReference>
<dbReference type="EMBL" id="JAAXOS010000006">
    <property type="protein sequence ID" value="NKY27168.1"/>
    <property type="molecule type" value="Genomic_DNA"/>
</dbReference>
<name>A0A7X6L3N0_9NOCA</name>
<dbReference type="InterPro" id="IPR000073">
    <property type="entry name" value="AB_hydrolase_1"/>
</dbReference>
<dbReference type="PRINTS" id="PR00111">
    <property type="entry name" value="ABHYDROLASE"/>
</dbReference>
<feature type="domain" description="AB hydrolase-1" evidence="1">
    <location>
        <begin position="68"/>
        <end position="162"/>
    </location>
</feature>
<evidence type="ECO:0000313" key="3">
    <source>
        <dbReference type="Proteomes" id="UP000540698"/>
    </source>
</evidence>
<sequence>MRAMLPTALTSFPGLLRSLRDAHSADLRSRTYRIAAFNPPAVPHEVIPVRAGDGARLRVHAYGSSDKPVIVLVHGWTCCLEYWNPQINAFAGEYRVIAYDQRGHGESEYGSSELSMDLLADDLAAVLDAALAPGRRAVLVGHSLGGMTLQAWAGRYPERVARQAQAVLLTNTAADRLILETTVVPLLNRPWRMLQLKVPLPFLFGRLGLGAPMVFPPIAPVRWLFARQILSTAAKGELLDFSMAIVRSCPARVRSRFGFLLATMDVGESARNLVVPTTVLSGQFDDMTPPVHSERIVELLRETGSLVRYQMLPTGHLGNVEAYERFNEELGRLLAEVGKRARADLAG</sequence>
<evidence type="ECO:0000259" key="1">
    <source>
        <dbReference type="Pfam" id="PF00561"/>
    </source>
</evidence>
<dbReference type="InterPro" id="IPR050471">
    <property type="entry name" value="AB_hydrolase"/>
</dbReference>
<dbReference type="AlphaFoldDB" id="A0A7X6L3N0"/>
<dbReference type="Gene3D" id="3.40.50.1820">
    <property type="entry name" value="alpha/beta hydrolase"/>
    <property type="match status" value="1"/>
</dbReference>
<dbReference type="SUPFAM" id="SSF53474">
    <property type="entry name" value="alpha/beta-Hydrolases"/>
    <property type="match status" value="1"/>
</dbReference>
<keyword evidence="3" id="KW-1185">Reference proteome</keyword>
<comment type="caution">
    <text evidence="2">The sequence shown here is derived from an EMBL/GenBank/DDBJ whole genome shotgun (WGS) entry which is preliminary data.</text>
</comment>
<evidence type="ECO:0000313" key="2">
    <source>
        <dbReference type="EMBL" id="NKY27168.1"/>
    </source>
</evidence>
<reference evidence="2 3" key="1">
    <citation type="submission" date="2020-04" db="EMBL/GenBank/DDBJ databases">
        <title>MicrobeNet Type strains.</title>
        <authorList>
            <person name="Nicholson A.C."/>
        </authorList>
    </citation>
    <scope>NUCLEOTIDE SEQUENCE [LARGE SCALE GENOMIC DNA]</scope>
    <source>
        <strain evidence="2 3">DSM 44956</strain>
    </source>
</reference>